<name>A0A8S9R898_BRACR</name>
<accession>A0A8S9R898</accession>
<dbReference type="EMBL" id="QGKX02000996">
    <property type="protein sequence ID" value="KAF3559845.1"/>
    <property type="molecule type" value="Genomic_DNA"/>
</dbReference>
<gene>
    <name evidence="1" type="ORF">F2Q69_00012697</name>
</gene>
<sequence length="107" mass="12758">MGTMCTTVMYEKFWKSNIYLGMIVMRSTIFYCDWYDNTIDRGVCIGVTSGHSRWRVQYYDPFILALQADQVKEQRREIQEVRCCFEGFDAEQPSRTTRRLFPKRTSV</sequence>
<evidence type="ECO:0000313" key="1">
    <source>
        <dbReference type="EMBL" id="KAF3559845.1"/>
    </source>
</evidence>
<organism evidence="1 2">
    <name type="scientific">Brassica cretica</name>
    <name type="common">Mustard</name>
    <dbReference type="NCBI Taxonomy" id="69181"/>
    <lineage>
        <taxon>Eukaryota</taxon>
        <taxon>Viridiplantae</taxon>
        <taxon>Streptophyta</taxon>
        <taxon>Embryophyta</taxon>
        <taxon>Tracheophyta</taxon>
        <taxon>Spermatophyta</taxon>
        <taxon>Magnoliopsida</taxon>
        <taxon>eudicotyledons</taxon>
        <taxon>Gunneridae</taxon>
        <taxon>Pentapetalae</taxon>
        <taxon>rosids</taxon>
        <taxon>malvids</taxon>
        <taxon>Brassicales</taxon>
        <taxon>Brassicaceae</taxon>
        <taxon>Brassiceae</taxon>
        <taxon>Brassica</taxon>
    </lineage>
</organism>
<dbReference type="Proteomes" id="UP000712600">
    <property type="component" value="Unassembled WGS sequence"/>
</dbReference>
<dbReference type="AlphaFoldDB" id="A0A8S9R898"/>
<proteinExistence type="predicted"/>
<protein>
    <submittedName>
        <fullName evidence="1">Uncharacterized protein</fullName>
    </submittedName>
</protein>
<evidence type="ECO:0000313" key="2">
    <source>
        <dbReference type="Proteomes" id="UP000712600"/>
    </source>
</evidence>
<reference evidence="1" key="1">
    <citation type="submission" date="2019-12" db="EMBL/GenBank/DDBJ databases">
        <title>Genome sequencing and annotation of Brassica cretica.</title>
        <authorList>
            <person name="Studholme D.J."/>
            <person name="Sarris P."/>
        </authorList>
    </citation>
    <scope>NUCLEOTIDE SEQUENCE</scope>
    <source>
        <strain evidence="1">PFS-109/04</strain>
        <tissue evidence="1">Leaf</tissue>
    </source>
</reference>
<comment type="caution">
    <text evidence="1">The sequence shown here is derived from an EMBL/GenBank/DDBJ whole genome shotgun (WGS) entry which is preliminary data.</text>
</comment>